<keyword evidence="3" id="KW-1185">Reference proteome</keyword>
<reference evidence="2 3" key="1">
    <citation type="journal article" date="2023" name="Proc. Natl. Acad. Sci. U.S.A.">
        <title>A global phylogenomic analysis of the shiitake genus Lentinula.</title>
        <authorList>
            <person name="Sierra-Patev S."/>
            <person name="Min B."/>
            <person name="Naranjo-Ortiz M."/>
            <person name="Looney B."/>
            <person name="Konkel Z."/>
            <person name="Slot J.C."/>
            <person name="Sakamoto Y."/>
            <person name="Steenwyk J.L."/>
            <person name="Rokas A."/>
            <person name="Carro J."/>
            <person name="Camarero S."/>
            <person name="Ferreira P."/>
            <person name="Molpeceres G."/>
            <person name="Ruiz-Duenas F.J."/>
            <person name="Serrano A."/>
            <person name="Henrissat B."/>
            <person name="Drula E."/>
            <person name="Hughes K.W."/>
            <person name="Mata J.L."/>
            <person name="Ishikawa N.K."/>
            <person name="Vargas-Isla R."/>
            <person name="Ushijima S."/>
            <person name="Smith C.A."/>
            <person name="Donoghue J."/>
            <person name="Ahrendt S."/>
            <person name="Andreopoulos W."/>
            <person name="He G."/>
            <person name="LaButti K."/>
            <person name="Lipzen A."/>
            <person name="Ng V."/>
            <person name="Riley R."/>
            <person name="Sandor L."/>
            <person name="Barry K."/>
            <person name="Martinez A.T."/>
            <person name="Xiao Y."/>
            <person name="Gibbons J.G."/>
            <person name="Terashima K."/>
            <person name="Grigoriev I.V."/>
            <person name="Hibbett D."/>
        </authorList>
    </citation>
    <scope>NUCLEOTIDE SEQUENCE [LARGE SCALE GENOMIC DNA]</scope>
    <source>
        <strain evidence="2 3">TFB7810</strain>
    </source>
</reference>
<feature type="compositionally biased region" description="Basic and acidic residues" evidence="1">
    <location>
        <begin position="325"/>
        <end position="334"/>
    </location>
</feature>
<feature type="region of interest" description="Disordered" evidence="1">
    <location>
        <begin position="311"/>
        <end position="334"/>
    </location>
</feature>
<name>A0A9W8TVD7_9AGAR</name>
<feature type="region of interest" description="Disordered" evidence="1">
    <location>
        <begin position="354"/>
        <end position="385"/>
    </location>
</feature>
<evidence type="ECO:0000313" key="2">
    <source>
        <dbReference type="EMBL" id="KAJ3741690.1"/>
    </source>
</evidence>
<sequence>MCLRLSHLFRLYPLYLLLATALLGVAGVAGVASPVPRANARTSQRRSILLRIGDYDWEHSQWKRNSGTLRQSQWQWHKPKTTQRSRRTQVHNDYYRTLKVNVDPSSFDRAQRSLFESCSSVTTLETAIGERDMIKDDESYILAILNLMVTKHIVSGYDKQKSLKDDMKPVPQTPPRPLSLRFGVYDWSKRTWALAKTGTAKQPDFLCFSCYQVCLGFDKKRSEVVEIPPGWRSTPGGKGHIDTHRHRPLVFPFDQEKGDAWSDPDQKHRSLVQFLQDIGDLKKAAGGEITDPESYIRAILRYLSLDSNGVDGQDVGDGEIKRKKGGDGQDVRDSVDRTEVNNSGLVQETGRLAHGDGQEVRGGQEVGDGRDNRTANNAGTEVNNSGIVQDTGRLAHSASKSASIHNLIN</sequence>
<accession>A0A9W8TVD7</accession>
<evidence type="ECO:0000256" key="1">
    <source>
        <dbReference type="SAM" id="MobiDB-lite"/>
    </source>
</evidence>
<organism evidence="2 3">
    <name type="scientific">Lentinula detonsa</name>
    <dbReference type="NCBI Taxonomy" id="2804962"/>
    <lineage>
        <taxon>Eukaryota</taxon>
        <taxon>Fungi</taxon>
        <taxon>Dikarya</taxon>
        <taxon>Basidiomycota</taxon>
        <taxon>Agaricomycotina</taxon>
        <taxon>Agaricomycetes</taxon>
        <taxon>Agaricomycetidae</taxon>
        <taxon>Agaricales</taxon>
        <taxon>Marasmiineae</taxon>
        <taxon>Omphalotaceae</taxon>
        <taxon>Lentinula</taxon>
    </lineage>
</organism>
<evidence type="ECO:0000313" key="3">
    <source>
        <dbReference type="Proteomes" id="UP001142393"/>
    </source>
</evidence>
<dbReference type="EMBL" id="JANVFU010000011">
    <property type="protein sequence ID" value="KAJ3741690.1"/>
    <property type="molecule type" value="Genomic_DNA"/>
</dbReference>
<proteinExistence type="predicted"/>
<dbReference type="Proteomes" id="UP001142393">
    <property type="component" value="Unassembled WGS sequence"/>
</dbReference>
<feature type="compositionally biased region" description="Polar residues" evidence="1">
    <location>
        <begin position="374"/>
        <end position="385"/>
    </location>
</feature>
<comment type="caution">
    <text evidence="2">The sequence shown here is derived from an EMBL/GenBank/DDBJ whole genome shotgun (WGS) entry which is preliminary data.</text>
</comment>
<dbReference type="AlphaFoldDB" id="A0A9W8TVD7"/>
<protein>
    <submittedName>
        <fullName evidence="2">Uncharacterized protein</fullName>
    </submittedName>
</protein>
<gene>
    <name evidence="2" type="ORF">DFH05DRAFT_1527358</name>
</gene>